<gene>
    <name evidence="2" type="ORF">E2C01_100472</name>
</gene>
<dbReference type="AlphaFoldDB" id="A0A5B7KD57"/>
<proteinExistence type="predicted"/>
<dbReference type="EMBL" id="VSRR010142657">
    <property type="protein sequence ID" value="MPD04766.1"/>
    <property type="molecule type" value="Genomic_DNA"/>
</dbReference>
<dbReference type="Proteomes" id="UP000324222">
    <property type="component" value="Unassembled WGS sequence"/>
</dbReference>
<accession>A0A5B7KD57</accession>
<evidence type="ECO:0000313" key="3">
    <source>
        <dbReference type="Proteomes" id="UP000324222"/>
    </source>
</evidence>
<reference evidence="2 3" key="1">
    <citation type="submission" date="2019-05" db="EMBL/GenBank/DDBJ databases">
        <title>Another draft genome of Portunus trituberculatus and its Hox gene families provides insights of decapod evolution.</title>
        <authorList>
            <person name="Jeong J.-H."/>
            <person name="Song I."/>
            <person name="Kim S."/>
            <person name="Choi T."/>
            <person name="Kim D."/>
            <person name="Ryu S."/>
            <person name="Kim W."/>
        </authorList>
    </citation>
    <scope>NUCLEOTIDE SEQUENCE [LARGE SCALE GENOMIC DNA]</scope>
    <source>
        <tissue evidence="2">Muscle</tissue>
    </source>
</reference>
<sequence>MHGGCEAAARGRRSVPPRQMFRPRSQLAVLGRRTATTHYVTTLLYLTYAASPSAPPTPCAPLAQGPVCMAGLSTLHRG</sequence>
<protein>
    <submittedName>
        <fullName evidence="2">Uncharacterized protein</fullName>
    </submittedName>
</protein>
<organism evidence="2 3">
    <name type="scientific">Portunus trituberculatus</name>
    <name type="common">Swimming crab</name>
    <name type="synonym">Neptunus trituberculatus</name>
    <dbReference type="NCBI Taxonomy" id="210409"/>
    <lineage>
        <taxon>Eukaryota</taxon>
        <taxon>Metazoa</taxon>
        <taxon>Ecdysozoa</taxon>
        <taxon>Arthropoda</taxon>
        <taxon>Crustacea</taxon>
        <taxon>Multicrustacea</taxon>
        <taxon>Malacostraca</taxon>
        <taxon>Eumalacostraca</taxon>
        <taxon>Eucarida</taxon>
        <taxon>Decapoda</taxon>
        <taxon>Pleocyemata</taxon>
        <taxon>Brachyura</taxon>
        <taxon>Eubrachyura</taxon>
        <taxon>Portunoidea</taxon>
        <taxon>Portunidae</taxon>
        <taxon>Portuninae</taxon>
        <taxon>Portunus</taxon>
    </lineage>
</organism>
<comment type="caution">
    <text evidence="2">The sequence shown here is derived from an EMBL/GenBank/DDBJ whole genome shotgun (WGS) entry which is preliminary data.</text>
</comment>
<keyword evidence="3" id="KW-1185">Reference proteome</keyword>
<evidence type="ECO:0000256" key="1">
    <source>
        <dbReference type="SAM" id="MobiDB-lite"/>
    </source>
</evidence>
<name>A0A5B7KD57_PORTR</name>
<evidence type="ECO:0000313" key="2">
    <source>
        <dbReference type="EMBL" id="MPD04766.1"/>
    </source>
</evidence>
<feature type="region of interest" description="Disordered" evidence="1">
    <location>
        <begin position="1"/>
        <end position="20"/>
    </location>
</feature>